<feature type="DNA-binding region" description="H-T-H motif" evidence="4">
    <location>
        <begin position="33"/>
        <end position="52"/>
    </location>
</feature>
<dbReference type="Proteomes" id="UP000242367">
    <property type="component" value="Unassembled WGS sequence"/>
</dbReference>
<dbReference type="RefSeq" id="WP_168212227.1">
    <property type="nucleotide sequence ID" value="NZ_MTBP01000003.1"/>
</dbReference>
<dbReference type="InterPro" id="IPR009057">
    <property type="entry name" value="Homeodomain-like_sf"/>
</dbReference>
<gene>
    <name evidence="6" type="primary">yxaF_5</name>
    <name evidence="6" type="ORF">BTM25_48250</name>
</gene>
<sequence length="196" mass="20456">MADTVRRVEQDARESLLRTAGELFMRQGYAATGVKQLLDESGTVVGSLYHHFPGGKREVAAEVVRREGERIGGRIAADVAALGTRAGIDRTLGVLMESMAASDGLEGCPIALLAVESPIAGRAIRDEAVRQFGSWGTVIRTALVREGHAEDRAAGLAHLLLAAIEGALVLDRTAGTTTALAALRAALPVLVPDAPG</sequence>
<evidence type="ECO:0000256" key="1">
    <source>
        <dbReference type="ARBA" id="ARBA00023015"/>
    </source>
</evidence>
<evidence type="ECO:0000256" key="4">
    <source>
        <dbReference type="PROSITE-ProRule" id="PRU00335"/>
    </source>
</evidence>
<dbReference type="InterPro" id="IPR036271">
    <property type="entry name" value="Tet_transcr_reg_TetR-rel_C_sf"/>
</dbReference>
<accession>A0A2P4UF15</accession>
<keyword evidence="1" id="KW-0805">Transcription regulation</keyword>
<name>A0A2P4UF15_9ACTN</name>
<dbReference type="Gene3D" id="1.10.357.10">
    <property type="entry name" value="Tetracycline Repressor, domain 2"/>
    <property type="match status" value="1"/>
</dbReference>
<comment type="caution">
    <text evidence="6">The sequence shown here is derived from an EMBL/GenBank/DDBJ whole genome shotgun (WGS) entry which is preliminary data.</text>
</comment>
<dbReference type="EMBL" id="MTBP01000003">
    <property type="protein sequence ID" value="POM23664.1"/>
    <property type="molecule type" value="Genomic_DNA"/>
</dbReference>
<dbReference type="InterPro" id="IPR054156">
    <property type="entry name" value="YxaF_TetR_C"/>
</dbReference>
<dbReference type="InterPro" id="IPR001647">
    <property type="entry name" value="HTH_TetR"/>
</dbReference>
<evidence type="ECO:0000259" key="5">
    <source>
        <dbReference type="PROSITE" id="PS50977"/>
    </source>
</evidence>
<dbReference type="GO" id="GO:0003677">
    <property type="term" value="F:DNA binding"/>
    <property type="evidence" value="ECO:0007669"/>
    <property type="project" value="UniProtKB-UniRule"/>
</dbReference>
<dbReference type="SUPFAM" id="SSF48498">
    <property type="entry name" value="Tetracyclin repressor-like, C-terminal domain"/>
    <property type="match status" value="1"/>
</dbReference>
<keyword evidence="7" id="KW-1185">Reference proteome</keyword>
<dbReference type="Pfam" id="PF21993">
    <property type="entry name" value="TetR_C_13_2"/>
    <property type="match status" value="1"/>
</dbReference>
<dbReference type="PROSITE" id="PS50977">
    <property type="entry name" value="HTH_TETR_2"/>
    <property type="match status" value="1"/>
</dbReference>
<keyword evidence="3" id="KW-0804">Transcription</keyword>
<evidence type="ECO:0000256" key="2">
    <source>
        <dbReference type="ARBA" id="ARBA00023125"/>
    </source>
</evidence>
<dbReference type="AlphaFoldDB" id="A0A2P4UF15"/>
<keyword evidence="2 4" id="KW-0238">DNA-binding</keyword>
<protein>
    <submittedName>
        <fullName evidence="6">Putative HTH-type transcriptional regulator YxaF</fullName>
    </submittedName>
</protein>
<dbReference type="SUPFAM" id="SSF46689">
    <property type="entry name" value="Homeodomain-like"/>
    <property type="match status" value="1"/>
</dbReference>
<organism evidence="6 7">
    <name type="scientific">Actinomadura rubteroloni</name>
    <dbReference type="NCBI Taxonomy" id="1926885"/>
    <lineage>
        <taxon>Bacteria</taxon>
        <taxon>Bacillati</taxon>
        <taxon>Actinomycetota</taxon>
        <taxon>Actinomycetes</taxon>
        <taxon>Streptosporangiales</taxon>
        <taxon>Thermomonosporaceae</taxon>
        <taxon>Actinomadura</taxon>
    </lineage>
</organism>
<dbReference type="Pfam" id="PF00440">
    <property type="entry name" value="TetR_N"/>
    <property type="match status" value="1"/>
</dbReference>
<evidence type="ECO:0000313" key="6">
    <source>
        <dbReference type="EMBL" id="POM23664.1"/>
    </source>
</evidence>
<dbReference type="PANTHER" id="PTHR47506:SF3">
    <property type="entry name" value="HTH-TYPE TRANSCRIPTIONAL REGULATOR LMRA"/>
    <property type="match status" value="1"/>
</dbReference>
<dbReference type="PANTHER" id="PTHR47506">
    <property type="entry name" value="TRANSCRIPTIONAL REGULATORY PROTEIN"/>
    <property type="match status" value="1"/>
</dbReference>
<feature type="domain" description="HTH tetR-type" evidence="5">
    <location>
        <begin position="10"/>
        <end position="70"/>
    </location>
</feature>
<reference evidence="6 7" key="1">
    <citation type="journal article" date="2017" name="Chemistry">
        <title>Isolation, Biosynthesis and Chemical Modifications of Rubterolones A-F: Rare Tropolone Alkaloids from Actinomadura sp. 5-2.</title>
        <authorList>
            <person name="Guo H."/>
            <person name="Benndorf R."/>
            <person name="Leichnitz D."/>
            <person name="Klassen J.L."/>
            <person name="Vollmers J."/>
            <person name="Gorls H."/>
            <person name="Steinacker M."/>
            <person name="Weigel C."/>
            <person name="Dahse H.M."/>
            <person name="Kaster A.K."/>
            <person name="de Beer Z.W."/>
            <person name="Poulsen M."/>
            <person name="Beemelmanns C."/>
        </authorList>
    </citation>
    <scope>NUCLEOTIDE SEQUENCE [LARGE SCALE GENOMIC DNA]</scope>
    <source>
        <strain evidence="6 7">5-2</strain>
    </source>
</reference>
<evidence type="ECO:0000256" key="3">
    <source>
        <dbReference type="ARBA" id="ARBA00023163"/>
    </source>
</evidence>
<proteinExistence type="predicted"/>
<evidence type="ECO:0000313" key="7">
    <source>
        <dbReference type="Proteomes" id="UP000242367"/>
    </source>
</evidence>